<accession>A0A914ZKR6</accession>
<evidence type="ECO:0000313" key="1">
    <source>
        <dbReference type="Proteomes" id="UP000887569"/>
    </source>
</evidence>
<protein>
    <submittedName>
        <fullName evidence="2 3">Uncharacterized protein</fullName>
    </submittedName>
</protein>
<proteinExistence type="predicted"/>
<dbReference type="Proteomes" id="UP000887569">
    <property type="component" value="Unplaced"/>
</dbReference>
<organism evidence="1 3">
    <name type="scientific">Parascaris univalens</name>
    <name type="common">Nematode worm</name>
    <dbReference type="NCBI Taxonomy" id="6257"/>
    <lineage>
        <taxon>Eukaryota</taxon>
        <taxon>Metazoa</taxon>
        <taxon>Ecdysozoa</taxon>
        <taxon>Nematoda</taxon>
        <taxon>Chromadorea</taxon>
        <taxon>Rhabditida</taxon>
        <taxon>Spirurina</taxon>
        <taxon>Ascaridomorpha</taxon>
        <taxon>Ascaridoidea</taxon>
        <taxon>Ascarididae</taxon>
        <taxon>Parascaris</taxon>
    </lineage>
</organism>
<sequence>RIVRMTSLSKWTISGELLYRFIWECKVRLSISEAKMTSLTTAVLSMLAASVIASPIGNEPVNGNIETGYRIFSKKIAELRDNHLMYRLRKVMSTVLRDINENIVISSSNDHRGLPSCLPTIYMISADEKFMHMLTEKCYDLHHALHLLSDAVNNKVSEFLDVILKTNKVDVREALSLFESILASSANEIDDTSSWIRAALRIKLFNEWVKSH</sequence>
<dbReference type="AlphaFoldDB" id="A0A914ZKR6"/>
<reference evidence="2 3" key="1">
    <citation type="submission" date="2022-11" db="UniProtKB">
        <authorList>
            <consortium name="WormBaseParasite"/>
        </authorList>
    </citation>
    <scope>IDENTIFICATION</scope>
</reference>
<evidence type="ECO:0000313" key="2">
    <source>
        <dbReference type="WBParaSite" id="PgB05_g131_t01"/>
    </source>
</evidence>
<keyword evidence="1" id="KW-1185">Reference proteome</keyword>
<name>A0A914ZKR6_PARUN</name>
<dbReference type="WBParaSite" id="PgB05_g131_t02">
    <property type="protein sequence ID" value="PgB05_g131_t02"/>
    <property type="gene ID" value="PgB05_g131"/>
</dbReference>
<evidence type="ECO:0000313" key="3">
    <source>
        <dbReference type="WBParaSite" id="PgB05_g131_t02"/>
    </source>
</evidence>
<dbReference type="WBParaSite" id="PgB05_g131_t01">
    <property type="protein sequence ID" value="PgB05_g131_t01"/>
    <property type="gene ID" value="PgB05_g131"/>
</dbReference>